<reference evidence="3" key="1">
    <citation type="journal article" date="2017" name="Nat. Ecol. Evol.">
        <title>Genome expansion and lineage-specific genetic innovations in the forest pathogenic fungi Armillaria.</title>
        <authorList>
            <person name="Sipos G."/>
            <person name="Prasanna A.N."/>
            <person name="Walter M.C."/>
            <person name="O'Connor E."/>
            <person name="Balint B."/>
            <person name="Krizsan K."/>
            <person name="Kiss B."/>
            <person name="Hess J."/>
            <person name="Varga T."/>
            <person name="Slot J."/>
            <person name="Riley R."/>
            <person name="Boka B."/>
            <person name="Rigling D."/>
            <person name="Barry K."/>
            <person name="Lee J."/>
            <person name="Mihaltcheva S."/>
            <person name="LaButti K."/>
            <person name="Lipzen A."/>
            <person name="Waldron R."/>
            <person name="Moloney N.M."/>
            <person name="Sperisen C."/>
            <person name="Kredics L."/>
            <person name="Vagvoelgyi C."/>
            <person name="Patrignani A."/>
            <person name="Fitzpatrick D."/>
            <person name="Nagy I."/>
            <person name="Doyle S."/>
            <person name="Anderson J.B."/>
            <person name="Grigoriev I.V."/>
            <person name="Gueldener U."/>
            <person name="Muensterkoetter M."/>
            <person name="Nagy L.G."/>
        </authorList>
    </citation>
    <scope>NUCLEOTIDE SEQUENCE [LARGE SCALE GENOMIC DNA]</scope>
    <source>
        <strain evidence="3">C18/9</strain>
    </source>
</reference>
<organism evidence="2 3">
    <name type="scientific">Armillaria ostoyae</name>
    <name type="common">Armillaria root rot fungus</name>
    <dbReference type="NCBI Taxonomy" id="47428"/>
    <lineage>
        <taxon>Eukaryota</taxon>
        <taxon>Fungi</taxon>
        <taxon>Dikarya</taxon>
        <taxon>Basidiomycota</taxon>
        <taxon>Agaricomycotina</taxon>
        <taxon>Agaricomycetes</taxon>
        <taxon>Agaricomycetidae</taxon>
        <taxon>Agaricales</taxon>
        <taxon>Marasmiineae</taxon>
        <taxon>Physalacriaceae</taxon>
        <taxon>Armillaria</taxon>
    </lineage>
</organism>
<name>A0A284S373_ARMOS</name>
<dbReference type="AlphaFoldDB" id="A0A284S373"/>
<keyword evidence="1" id="KW-0812">Transmembrane</keyword>
<keyword evidence="1" id="KW-0472">Membrane</keyword>
<sequence>MNAPLPDLSQDNRRAILDSLDLNLNRTVLEALLYGLYTGIVMVTLWNIFSSPKRSRSTFLRTIIIVLYVLSTIGFAVDWAFEHRAFIKYGNNYYSVFIALQEIGPWWKAYNLVIGITSGISTLLVDITIIWRCWTLWDRQWQVALIPIMCAGTAMKVMQILSIFHNTTQDISKAGGFAADIDWALIYLSLTLATTIVCTLLIVYRIIRHAPRLNASRKIIEMLIESSAMYSLSLIVYLALVSRNSESSDYADIVMAYTKAIAPTLLVGRLSAHANASSRRQQMVAMLENYPPSVGCFREGAIDNSHVYHCPDGGHRTVSGSSHKETV</sequence>
<feature type="transmembrane region" description="Helical" evidence="1">
    <location>
        <begin position="219"/>
        <end position="241"/>
    </location>
</feature>
<gene>
    <name evidence="2" type="ORF">ARMOST_18968</name>
</gene>
<dbReference type="OMA" id="NISTQFA"/>
<feature type="transmembrane region" description="Helical" evidence="1">
    <location>
        <begin position="143"/>
        <end position="164"/>
    </location>
</feature>
<feature type="transmembrane region" description="Helical" evidence="1">
    <location>
        <begin position="109"/>
        <end position="131"/>
    </location>
</feature>
<dbReference type="Proteomes" id="UP000219338">
    <property type="component" value="Unassembled WGS sequence"/>
</dbReference>
<evidence type="ECO:0000313" key="3">
    <source>
        <dbReference type="Proteomes" id="UP000219338"/>
    </source>
</evidence>
<feature type="transmembrane region" description="Helical" evidence="1">
    <location>
        <begin position="184"/>
        <end position="207"/>
    </location>
</feature>
<accession>A0A284S373</accession>
<keyword evidence="3" id="KW-1185">Reference proteome</keyword>
<dbReference type="OrthoDB" id="2871867at2759"/>
<feature type="transmembrane region" description="Helical" evidence="1">
    <location>
        <begin position="31"/>
        <end position="50"/>
    </location>
</feature>
<feature type="transmembrane region" description="Helical" evidence="1">
    <location>
        <begin position="62"/>
        <end position="81"/>
    </location>
</feature>
<feature type="transmembrane region" description="Helical" evidence="1">
    <location>
        <begin position="253"/>
        <end position="272"/>
    </location>
</feature>
<keyword evidence="1" id="KW-1133">Transmembrane helix</keyword>
<protein>
    <submittedName>
        <fullName evidence="2">Uncharacterized protein</fullName>
    </submittedName>
</protein>
<proteinExistence type="predicted"/>
<dbReference type="EMBL" id="FUEG01000029">
    <property type="protein sequence ID" value="SJL15470.1"/>
    <property type="molecule type" value="Genomic_DNA"/>
</dbReference>
<evidence type="ECO:0000313" key="2">
    <source>
        <dbReference type="EMBL" id="SJL15470.1"/>
    </source>
</evidence>
<evidence type="ECO:0000256" key="1">
    <source>
        <dbReference type="SAM" id="Phobius"/>
    </source>
</evidence>